<name>A0ABS7JUP4_9SPHN</name>
<evidence type="ECO:0000259" key="1">
    <source>
        <dbReference type="Pfam" id="PF24718"/>
    </source>
</evidence>
<reference evidence="2 3" key="1">
    <citation type="submission" date="2021-08" db="EMBL/GenBank/DDBJ databases">
        <title>Comparative Genomics Analysis of the Genus Qipengyuania Reveals Extensive Genetic Diversity and Metabolic Versatility, Including the Description of Fifteen Novel Species.</title>
        <authorList>
            <person name="Liu Y."/>
        </authorList>
    </citation>
    <scope>NUCLEOTIDE SEQUENCE [LARGE SCALE GENOMIC DNA]</scope>
    <source>
        <strain evidence="2 3">YG27</strain>
    </source>
</reference>
<protein>
    <recommendedName>
        <fullName evidence="1">HTH-like domain-containing protein</fullName>
    </recommendedName>
</protein>
<keyword evidence="3" id="KW-1185">Reference proteome</keyword>
<evidence type="ECO:0000313" key="2">
    <source>
        <dbReference type="EMBL" id="MBX7501342.1"/>
    </source>
</evidence>
<gene>
    <name evidence="2" type="ORF">K3181_07800</name>
</gene>
<organism evidence="2 3">
    <name type="scientific">Qipengyuania mesophila</name>
    <dbReference type="NCBI Taxonomy" id="2867246"/>
    <lineage>
        <taxon>Bacteria</taxon>
        <taxon>Pseudomonadati</taxon>
        <taxon>Pseudomonadota</taxon>
        <taxon>Alphaproteobacteria</taxon>
        <taxon>Sphingomonadales</taxon>
        <taxon>Erythrobacteraceae</taxon>
        <taxon>Qipengyuania</taxon>
    </lineage>
</organism>
<evidence type="ECO:0000313" key="3">
    <source>
        <dbReference type="Proteomes" id="UP000782554"/>
    </source>
</evidence>
<dbReference type="InterPro" id="IPR056975">
    <property type="entry name" value="HTH_73"/>
</dbReference>
<sequence>MQIAQLAKTLSERVEKAAKGERVTQIHLFGIEFAEEIGSAANQVVEASEIDNSYATEVRKGMRLAKYVRLR</sequence>
<dbReference type="Proteomes" id="UP000782554">
    <property type="component" value="Unassembled WGS sequence"/>
</dbReference>
<accession>A0ABS7JUP4</accession>
<dbReference type="Pfam" id="PF24718">
    <property type="entry name" value="HTH_73"/>
    <property type="match status" value="1"/>
</dbReference>
<feature type="domain" description="HTH-like" evidence="1">
    <location>
        <begin position="3"/>
        <end position="70"/>
    </location>
</feature>
<dbReference type="EMBL" id="JAIGNU010000001">
    <property type="protein sequence ID" value="MBX7501342.1"/>
    <property type="molecule type" value="Genomic_DNA"/>
</dbReference>
<comment type="caution">
    <text evidence="2">The sequence shown here is derived from an EMBL/GenBank/DDBJ whole genome shotgun (WGS) entry which is preliminary data.</text>
</comment>
<proteinExistence type="predicted"/>
<dbReference type="RefSeq" id="WP_221602432.1">
    <property type="nucleotide sequence ID" value="NZ_JAIGNU010000001.1"/>
</dbReference>